<protein>
    <submittedName>
        <fullName evidence="1">DNA polymerase II small subunit</fullName>
    </submittedName>
</protein>
<reference evidence="1" key="1">
    <citation type="journal article" date="2021" name="Proc. Natl. Acad. Sci. U.S.A.">
        <title>A Catalog of Tens of Thousands of Viruses from Human Metagenomes Reveals Hidden Associations with Chronic Diseases.</title>
        <authorList>
            <person name="Tisza M.J."/>
            <person name="Buck C.B."/>
        </authorList>
    </citation>
    <scope>NUCLEOTIDE SEQUENCE</scope>
    <source>
        <strain evidence="1">CtpyK9</strain>
    </source>
</reference>
<dbReference type="SUPFAM" id="SSF56300">
    <property type="entry name" value="Metallo-dependent phosphatases"/>
    <property type="match status" value="1"/>
</dbReference>
<dbReference type="InterPro" id="IPR029052">
    <property type="entry name" value="Metallo-depent_PP-like"/>
</dbReference>
<name>A0A8S5UU41_9CAUD</name>
<organism evidence="1">
    <name type="scientific">Siphoviridae sp. ctpyK9</name>
    <dbReference type="NCBI Taxonomy" id="2825679"/>
    <lineage>
        <taxon>Viruses</taxon>
        <taxon>Duplodnaviria</taxon>
        <taxon>Heunggongvirae</taxon>
        <taxon>Uroviricota</taxon>
        <taxon>Caudoviricetes</taxon>
    </lineage>
</organism>
<accession>A0A8S5UU41</accession>
<dbReference type="EMBL" id="BK016139">
    <property type="protein sequence ID" value="DAF97948.1"/>
    <property type="molecule type" value="Genomic_DNA"/>
</dbReference>
<dbReference type="Gene3D" id="3.60.21.10">
    <property type="match status" value="1"/>
</dbReference>
<sequence length="395" mass="43599">MSPLDEAIITNDQLPEQQRESNVKLGARFGVSEAAVRRHRRAIRRRNNQADTQTDAFFGVPTQAITSRGRTVRLDDGSYEKITYIPGAAEREETKRLSYQDLTPILNEPPVKPTWAPSRAATLAVVLSDLQIGKTGSRGGTPDTLRRLDNIIGQLADHCSRHRYQEILLIDAGDICEGFDNTVSQSQTNDLDLTTQIRAAQAVMAKALKTLAGHAPDITYVAVPSNHCQLRKGIGRNQRVGKPSNDWGLLIQDNIRMAVEGREGYEHVKFLAPNEWEESLTVTTVDGTHMGVTHGHVCGSKAKVADWFRNQAFGHVAGLHEATILLHGHWHNFGITTLGNSHQIISAPTCDPGSDWFRNQAGDSSQPCALTFELADDESSAWTLWREFPDFPPAA</sequence>
<evidence type="ECO:0000313" key="1">
    <source>
        <dbReference type="EMBL" id="DAF97948.1"/>
    </source>
</evidence>
<proteinExistence type="predicted"/>